<evidence type="ECO:0000313" key="1">
    <source>
        <dbReference type="EMBL" id="QHU36210.1"/>
    </source>
</evidence>
<reference evidence="1" key="1">
    <citation type="journal article" date="2020" name="Nature">
        <title>Giant virus diversity and host interactions through global metagenomics.</title>
        <authorList>
            <person name="Schulz F."/>
            <person name="Roux S."/>
            <person name="Paez-Espino D."/>
            <person name="Jungbluth S."/>
            <person name="Walsh D.A."/>
            <person name="Denef V.J."/>
            <person name="McMahon K.D."/>
            <person name="Konstantinidis K.T."/>
            <person name="Eloe-Fadrosh E.A."/>
            <person name="Kyrpides N.C."/>
            <person name="Woyke T."/>
        </authorList>
    </citation>
    <scope>NUCLEOTIDE SEQUENCE</scope>
    <source>
        <strain evidence="1">GVMAG-S-1035124-57</strain>
    </source>
</reference>
<protein>
    <submittedName>
        <fullName evidence="1">Uncharacterized protein</fullName>
    </submittedName>
</protein>
<sequence length="386" mass="41822">MLDITTVLHHRAFGHRDSTYAMLLQLVAADRAPECLAALQQMVTTPRVGCWRDVRGFIRHFEKHGGGNLIAKHAAVLIAGCVHMTNACIRTDYCCGSRSWAAKWVPREPKCRKSPLLQWYYDALAAEMFPGAPDAKRRYRKLVTAISAPPSLGLTQLVKLALSAGAGASANAEEINAAFVQKKAQMRAQMRRQNQKQDWVPVLSLAHSMGPGHNNCLHAGIGLALLLLPPNGRMMTFSSNAQWHQLINPDDFVSNVRYLFEVASAPVNGLNANLEAVHKLATAAEHKLATAAEHKLATAAEHKLATAAEHKLAHGESLFVISDMEHDVGIGVGIGVGDGVGDGVGVKTQFWNAASSADYFNFNFYLWQQTAMPASSANIDTSGSLL</sequence>
<dbReference type="AlphaFoldDB" id="A0A6C0M0N9"/>
<dbReference type="EMBL" id="MN740633">
    <property type="protein sequence ID" value="QHU36210.1"/>
    <property type="molecule type" value="Genomic_DNA"/>
</dbReference>
<accession>A0A6C0M0N9</accession>
<organism evidence="1">
    <name type="scientific">viral metagenome</name>
    <dbReference type="NCBI Taxonomy" id="1070528"/>
    <lineage>
        <taxon>unclassified sequences</taxon>
        <taxon>metagenomes</taxon>
        <taxon>organismal metagenomes</taxon>
    </lineage>
</organism>
<proteinExistence type="predicted"/>
<name>A0A6C0M0N9_9ZZZZ</name>